<dbReference type="EMBL" id="NBNE01006692">
    <property type="protein sequence ID" value="OWZ01652.1"/>
    <property type="molecule type" value="Genomic_DNA"/>
</dbReference>
<evidence type="ECO:0000313" key="2">
    <source>
        <dbReference type="EMBL" id="OWZ01652.1"/>
    </source>
</evidence>
<organism evidence="2 3">
    <name type="scientific">Phytophthora megakarya</name>
    <dbReference type="NCBI Taxonomy" id="4795"/>
    <lineage>
        <taxon>Eukaryota</taxon>
        <taxon>Sar</taxon>
        <taxon>Stramenopiles</taxon>
        <taxon>Oomycota</taxon>
        <taxon>Peronosporomycetes</taxon>
        <taxon>Peronosporales</taxon>
        <taxon>Peronosporaceae</taxon>
        <taxon>Phytophthora</taxon>
    </lineage>
</organism>
<feature type="compositionally biased region" description="Basic and acidic residues" evidence="1">
    <location>
        <begin position="12"/>
        <end position="22"/>
    </location>
</feature>
<keyword evidence="3" id="KW-1185">Reference proteome</keyword>
<feature type="region of interest" description="Disordered" evidence="1">
    <location>
        <begin position="1"/>
        <end position="22"/>
    </location>
</feature>
<dbReference type="OrthoDB" id="97260at2759"/>
<accession>A0A225V8M9</accession>
<comment type="caution">
    <text evidence="2">The sequence shown here is derived from an EMBL/GenBank/DDBJ whole genome shotgun (WGS) entry which is preliminary data.</text>
</comment>
<proteinExistence type="predicted"/>
<reference evidence="3" key="1">
    <citation type="submission" date="2017-03" db="EMBL/GenBank/DDBJ databases">
        <title>Phytopthora megakarya and P. palmivora, two closely related causual agents of cacao black pod achieved similar genome size and gene model numbers by different mechanisms.</title>
        <authorList>
            <person name="Ali S."/>
            <person name="Shao J."/>
            <person name="Larry D.J."/>
            <person name="Kronmiller B."/>
            <person name="Shen D."/>
            <person name="Strem M.D."/>
            <person name="Melnick R.L."/>
            <person name="Guiltinan M.J."/>
            <person name="Tyler B.M."/>
            <person name="Meinhardt L.W."/>
            <person name="Bailey B.A."/>
        </authorList>
    </citation>
    <scope>NUCLEOTIDE SEQUENCE [LARGE SCALE GENOMIC DNA]</scope>
    <source>
        <strain evidence="3">zdho120</strain>
    </source>
</reference>
<dbReference type="Proteomes" id="UP000198211">
    <property type="component" value="Unassembled WGS sequence"/>
</dbReference>
<feature type="compositionally biased region" description="Polar residues" evidence="1">
    <location>
        <begin position="1"/>
        <end position="11"/>
    </location>
</feature>
<gene>
    <name evidence="2" type="ORF">PHMEG_00026920</name>
</gene>
<sequence>MVSDVVSPSTTHHTDIIKGSKQKKDLASNELWEAVMREQWRREQQRRRMVRWRKQKKEKVADMVHTRRLLERELQRRVLKARMATDAMTPRSYEEAFQLNTVEIAALTRENLVLQETIAQHTKVESMLEHDIKEFTPPAPPPATIKTKKEDGQTLLQDETGWRVPFPNGEPSFHFHPFTKDDFDSVVNNEDVIHAEHHPCSVNVGNLFGWNVDYAPLTRNFDGTFMAHARFTRRVRCSIDRAEKLLPRLDKSKWPKLVTPRSWGLVQTGDFSCQVLQTFNKNALVMACNIPGEVNLRYIALAQHTQNHGADGKRVDKYILAIGDSEANCLNREAEVDIVYDQWAGCLTEMDGRELYIDWIRVPLEQNSVVQL</sequence>
<dbReference type="AlphaFoldDB" id="A0A225V8M9"/>
<evidence type="ECO:0000256" key="1">
    <source>
        <dbReference type="SAM" id="MobiDB-lite"/>
    </source>
</evidence>
<name>A0A225V8M9_9STRA</name>
<protein>
    <submittedName>
        <fullName evidence="2">Uncharacterized protein</fullName>
    </submittedName>
</protein>
<evidence type="ECO:0000313" key="3">
    <source>
        <dbReference type="Proteomes" id="UP000198211"/>
    </source>
</evidence>